<feature type="compositionally biased region" description="Pro residues" evidence="1">
    <location>
        <begin position="1"/>
        <end position="16"/>
    </location>
</feature>
<feature type="compositionally biased region" description="Basic and acidic residues" evidence="1">
    <location>
        <begin position="209"/>
        <end position="219"/>
    </location>
</feature>
<feature type="region of interest" description="Disordered" evidence="1">
    <location>
        <begin position="1"/>
        <end position="47"/>
    </location>
</feature>
<protein>
    <submittedName>
        <fullName evidence="2">Uncharacterized protein</fullName>
    </submittedName>
</protein>
<dbReference type="EMBL" id="NJES01000676">
    <property type="protein sequence ID" value="PHH70036.1"/>
    <property type="molecule type" value="Genomic_DNA"/>
</dbReference>
<name>A0A2C5YQN9_9HYPO</name>
<reference evidence="2 3" key="1">
    <citation type="submission" date="2017-06" db="EMBL/GenBank/DDBJ databases">
        <title>Ant-infecting Ophiocordyceps genomes reveal a high diversity of potential behavioral manipulation genes and a possible major role for enterotoxins.</title>
        <authorList>
            <person name="De Bekker C."/>
            <person name="Evans H.C."/>
            <person name="Brachmann A."/>
            <person name="Hughes D.P."/>
        </authorList>
    </citation>
    <scope>NUCLEOTIDE SEQUENCE [LARGE SCALE GENOMIC DNA]</scope>
    <source>
        <strain evidence="2 3">Map16</strain>
    </source>
</reference>
<feature type="compositionally biased region" description="Low complexity" evidence="1">
    <location>
        <begin position="61"/>
        <end position="79"/>
    </location>
</feature>
<dbReference type="Proteomes" id="UP000226431">
    <property type="component" value="Unassembled WGS sequence"/>
</dbReference>
<proteinExistence type="predicted"/>
<evidence type="ECO:0000313" key="3">
    <source>
        <dbReference type="Proteomes" id="UP000226431"/>
    </source>
</evidence>
<keyword evidence="3" id="KW-1185">Reference proteome</keyword>
<accession>A0A2C5YQN9</accession>
<evidence type="ECO:0000313" key="2">
    <source>
        <dbReference type="EMBL" id="PHH70036.1"/>
    </source>
</evidence>
<organism evidence="2 3">
    <name type="scientific">Ophiocordyceps camponoti-rufipedis</name>
    <dbReference type="NCBI Taxonomy" id="2004952"/>
    <lineage>
        <taxon>Eukaryota</taxon>
        <taxon>Fungi</taxon>
        <taxon>Dikarya</taxon>
        <taxon>Ascomycota</taxon>
        <taxon>Pezizomycotina</taxon>
        <taxon>Sordariomycetes</taxon>
        <taxon>Hypocreomycetidae</taxon>
        <taxon>Hypocreales</taxon>
        <taxon>Ophiocordycipitaceae</taxon>
        <taxon>Ophiocordyceps</taxon>
    </lineage>
</organism>
<dbReference type="OrthoDB" id="5627at2759"/>
<dbReference type="Pfam" id="PF07052">
    <property type="entry name" value="Hep_59"/>
    <property type="match status" value="1"/>
</dbReference>
<comment type="caution">
    <text evidence="2">The sequence shown here is derived from an EMBL/GenBank/DDBJ whole genome shotgun (WGS) entry which is preliminary data.</text>
</comment>
<dbReference type="InterPro" id="IPR010756">
    <property type="entry name" value="Tls1-like"/>
</dbReference>
<feature type="compositionally biased region" description="Basic and acidic residues" evidence="1">
    <location>
        <begin position="115"/>
        <end position="131"/>
    </location>
</feature>
<feature type="region of interest" description="Disordered" evidence="1">
    <location>
        <begin position="115"/>
        <end position="250"/>
    </location>
</feature>
<sequence>MTPLPTPPLFRRPNPNPHHHQTPRRQRSPSPESSDSNARPVVIRPRVHKRPCGIVASSTDANSLAGVSAAAAAATSSSAPLQETDPVRGIAHRFTRQTGVVADLQDKHMTEYIESRLASRMEANRRPRKSDTASSSISAPDEDEPNNNNNDNQAPESHPPKQPDQPTKHGKLFEVAIPQDVRQGRHHSSSRNRDPKSKPQAHPNPRNRRGSDDLKRDDFVDQFLQENKLPFPSSSSPPPPFHLVNPIINQ</sequence>
<feature type="compositionally biased region" description="Basic residues" evidence="1">
    <location>
        <begin position="17"/>
        <end position="27"/>
    </location>
</feature>
<feature type="region of interest" description="Disordered" evidence="1">
    <location>
        <begin position="59"/>
        <end position="89"/>
    </location>
</feature>
<evidence type="ECO:0000256" key="1">
    <source>
        <dbReference type="SAM" id="MobiDB-lite"/>
    </source>
</evidence>
<gene>
    <name evidence="2" type="ORF">CDD80_6275</name>
</gene>
<dbReference type="AlphaFoldDB" id="A0A2C5YQN9"/>